<proteinExistence type="predicted"/>
<dbReference type="HOGENOM" id="CLU_085298_1_0_11"/>
<protein>
    <recommendedName>
        <fullName evidence="3">Ferric siderophore reductase C-terminal domain-containing protein</fullName>
    </recommendedName>
</protein>
<dbReference type="AlphaFoldDB" id="C0E7C0"/>
<gene>
    <name evidence="1" type="ORF">CORMATOL_02909</name>
</gene>
<dbReference type="GO" id="GO:0051537">
    <property type="term" value="F:2 iron, 2 sulfur cluster binding"/>
    <property type="evidence" value="ECO:0007669"/>
    <property type="project" value="InterPro"/>
</dbReference>
<name>C0E7C0_9CORY</name>
<comment type="caution">
    <text evidence="1">The sequence shown here is derived from an EMBL/GenBank/DDBJ whole genome shotgun (WGS) entry which is preliminary data.</text>
</comment>
<dbReference type="RefSeq" id="WP_005523362.1">
    <property type="nucleotide sequence ID" value="NZ_EQ973332.1"/>
</dbReference>
<evidence type="ECO:0008006" key="3">
    <source>
        <dbReference type="Google" id="ProtNLM"/>
    </source>
</evidence>
<sequence>MSPTNVSHAVDRAIARAVAGQPQYAPCVDESLGAALSAEMLASDQVVRRGIATGRQTYKLHEDRFGAHMWLFSLTWSVAAPSVVAMVLTEEIPDLDLSSGLVFQRDEGEGYWFGFRPGQRAESYAASGRHAGESFAPIIATLCRVAKVRPAPLWAVVADGMVQPAVGAGNEHFEQDRAIAVASEIHQGLQQVADVRLPPLRFEQVCDDQVVPVRPGDVEPDYLVVHRSSCCMVFHGDDAGYCAPCPHVPKKKRIAGIIAAASQY</sequence>
<dbReference type="Proteomes" id="UP000006247">
    <property type="component" value="Unassembled WGS sequence"/>
</dbReference>
<evidence type="ECO:0000313" key="1">
    <source>
        <dbReference type="EMBL" id="EEG25596.1"/>
    </source>
</evidence>
<reference evidence="1 2" key="1">
    <citation type="submission" date="2009-01" db="EMBL/GenBank/DDBJ databases">
        <authorList>
            <person name="Fulton L."/>
            <person name="Clifton S."/>
            <person name="Chinwalla A.T."/>
            <person name="Mitreva M."/>
            <person name="Sodergren E."/>
            <person name="Weinstock G."/>
            <person name="Clifton S."/>
            <person name="Dooling D.J."/>
            <person name="Fulton B."/>
            <person name="Minx P."/>
            <person name="Pepin K.H."/>
            <person name="Johnson M."/>
            <person name="Bhonagiri V."/>
            <person name="Nash W.E."/>
            <person name="Mardis E.R."/>
            <person name="Wilson R.K."/>
        </authorList>
    </citation>
    <scope>NUCLEOTIDE SEQUENCE [LARGE SCALE GENOMIC DNA]</scope>
    <source>
        <strain evidence="1 2">ATCC 33806</strain>
    </source>
</reference>
<accession>C0E7C0</accession>
<organism evidence="1 2">
    <name type="scientific">Corynebacterium matruchotii ATCC 33806</name>
    <dbReference type="NCBI Taxonomy" id="566549"/>
    <lineage>
        <taxon>Bacteria</taxon>
        <taxon>Bacillati</taxon>
        <taxon>Actinomycetota</taxon>
        <taxon>Actinomycetes</taxon>
        <taxon>Mycobacteriales</taxon>
        <taxon>Corynebacteriaceae</taxon>
        <taxon>Corynebacterium</taxon>
    </lineage>
</organism>
<evidence type="ECO:0000313" key="2">
    <source>
        <dbReference type="Proteomes" id="UP000006247"/>
    </source>
</evidence>
<dbReference type="EMBL" id="ACEB01000052">
    <property type="protein sequence ID" value="EEG25596.1"/>
    <property type="molecule type" value="Genomic_DNA"/>
</dbReference>